<dbReference type="GO" id="GO:0019068">
    <property type="term" value="P:virion assembly"/>
    <property type="evidence" value="ECO:0007669"/>
    <property type="project" value="InterPro"/>
</dbReference>
<dbReference type="InterPro" id="IPR008018">
    <property type="entry name" value="Phage_tail_attach_FII"/>
</dbReference>
<reference evidence="1 2" key="1">
    <citation type="submission" date="2017-07" db="EMBL/GenBank/DDBJ databases">
        <title>Draft Genome Sequences of Select Purple Nonsulfur Bacteria.</title>
        <authorList>
            <person name="Lasarre B."/>
            <person name="Mckinlay J.B."/>
        </authorList>
    </citation>
    <scope>NUCLEOTIDE SEQUENCE [LARGE SCALE GENOMIC DNA]</scope>
    <source>
        <strain evidence="1 2">DSM 5909</strain>
    </source>
</reference>
<proteinExistence type="predicted"/>
<accession>A0A327L8D4</accession>
<comment type="caution">
    <text evidence="1">The sequence shown here is derived from an EMBL/GenBank/DDBJ whole genome shotgun (WGS) entry which is preliminary data.</text>
</comment>
<organism evidence="1 2">
    <name type="scientific">Rhodoplanes roseus</name>
    <dbReference type="NCBI Taxonomy" id="29409"/>
    <lineage>
        <taxon>Bacteria</taxon>
        <taxon>Pseudomonadati</taxon>
        <taxon>Pseudomonadota</taxon>
        <taxon>Alphaproteobacteria</taxon>
        <taxon>Hyphomicrobiales</taxon>
        <taxon>Nitrobacteraceae</taxon>
        <taxon>Rhodoplanes</taxon>
    </lineage>
</organism>
<dbReference type="EMBL" id="NPEX01000001">
    <property type="protein sequence ID" value="RAI46153.1"/>
    <property type="molecule type" value="Genomic_DNA"/>
</dbReference>
<gene>
    <name evidence="1" type="ORF">CH341_00170</name>
</gene>
<dbReference type="Pfam" id="PF05354">
    <property type="entry name" value="Phage_attach"/>
    <property type="match status" value="1"/>
</dbReference>
<protein>
    <submittedName>
        <fullName evidence="1">Uncharacterized protein</fullName>
    </submittedName>
</protein>
<dbReference type="OrthoDB" id="8410231at2"/>
<dbReference type="Proteomes" id="UP000249130">
    <property type="component" value="Unassembled WGS sequence"/>
</dbReference>
<sequence length="106" mass="11319">MMDAFTAAIDALFVDPNIARDALWRPGGIGAGTVVRVVSKRPDHAANFGDGRVMLPTMLIDVRRSQIAAPASGDTVEIDSETFEIIATPVIDSLRLVWTCEAAPPV</sequence>
<keyword evidence="2" id="KW-1185">Reference proteome</keyword>
<name>A0A327L8D4_9BRAD</name>
<dbReference type="AlphaFoldDB" id="A0A327L8D4"/>
<evidence type="ECO:0000313" key="2">
    <source>
        <dbReference type="Proteomes" id="UP000249130"/>
    </source>
</evidence>
<evidence type="ECO:0000313" key="1">
    <source>
        <dbReference type="EMBL" id="RAI46153.1"/>
    </source>
</evidence>